<reference evidence="3" key="1">
    <citation type="submission" date="2016-11" db="UniProtKB">
        <authorList>
            <consortium name="WormBaseParasite"/>
        </authorList>
    </citation>
    <scope>IDENTIFICATION</scope>
</reference>
<dbReference type="WBParaSite" id="MhA1_Contig231.frz3.gene2">
    <property type="protein sequence ID" value="MhA1_Contig231.frz3.gene2"/>
    <property type="gene ID" value="MhA1_Contig231.frz3.gene2"/>
</dbReference>
<sequence length="135" mass="16046">MGLLKFDEVQRQVKRWLAAAKDKYGYNLFVKWAAKTFHRYDRRIFLQTELIKKLNAQISARDEQIEKMERFLNEKEGEINKLRKKAGAGEEDKQQEQSTSKDPEKKKKMNKGKRISQVTREKRKKAKMVEAEGRN</sequence>
<feature type="region of interest" description="Disordered" evidence="1">
    <location>
        <begin position="76"/>
        <end position="135"/>
    </location>
</feature>
<feature type="compositionally biased region" description="Basic and acidic residues" evidence="1">
    <location>
        <begin position="76"/>
        <end position="105"/>
    </location>
</feature>
<dbReference type="AlphaFoldDB" id="A0A1I8BFU5"/>
<accession>A0A1I8BFU5</accession>
<evidence type="ECO:0000313" key="2">
    <source>
        <dbReference type="Proteomes" id="UP000095281"/>
    </source>
</evidence>
<evidence type="ECO:0000256" key="1">
    <source>
        <dbReference type="SAM" id="MobiDB-lite"/>
    </source>
</evidence>
<dbReference type="Proteomes" id="UP000095281">
    <property type="component" value="Unplaced"/>
</dbReference>
<name>A0A1I8BFU5_MELHA</name>
<dbReference type="Gene3D" id="1.20.5.490">
    <property type="entry name" value="Single helix bin"/>
    <property type="match status" value="1"/>
</dbReference>
<organism evidence="2 3">
    <name type="scientific">Meloidogyne hapla</name>
    <name type="common">Root-knot nematode worm</name>
    <dbReference type="NCBI Taxonomy" id="6305"/>
    <lineage>
        <taxon>Eukaryota</taxon>
        <taxon>Metazoa</taxon>
        <taxon>Ecdysozoa</taxon>
        <taxon>Nematoda</taxon>
        <taxon>Chromadorea</taxon>
        <taxon>Rhabditida</taxon>
        <taxon>Tylenchina</taxon>
        <taxon>Tylenchomorpha</taxon>
        <taxon>Tylenchoidea</taxon>
        <taxon>Meloidogynidae</taxon>
        <taxon>Meloidogyninae</taxon>
        <taxon>Meloidogyne</taxon>
    </lineage>
</organism>
<keyword evidence="2" id="KW-1185">Reference proteome</keyword>
<protein>
    <submittedName>
        <fullName evidence="3">Protein MNN4-like</fullName>
    </submittedName>
</protein>
<evidence type="ECO:0000313" key="3">
    <source>
        <dbReference type="WBParaSite" id="MhA1_Contig231.frz3.gene2"/>
    </source>
</evidence>
<proteinExistence type="predicted"/>